<dbReference type="InterPro" id="IPR058053">
    <property type="entry name" value="RamC_C"/>
</dbReference>
<keyword evidence="4" id="KW-0067">ATP-binding</keyword>
<dbReference type="InterPro" id="IPR000719">
    <property type="entry name" value="Prot_kinase_dom"/>
</dbReference>
<evidence type="ECO:0000256" key="1">
    <source>
        <dbReference type="ARBA" id="ARBA00022679"/>
    </source>
</evidence>
<dbReference type="SMART" id="SM00220">
    <property type="entry name" value="S_TKc"/>
    <property type="match status" value="1"/>
</dbReference>
<dbReference type="SUPFAM" id="SSF158745">
    <property type="entry name" value="LanC-like"/>
    <property type="match status" value="1"/>
</dbReference>
<evidence type="ECO:0000256" key="4">
    <source>
        <dbReference type="ARBA" id="ARBA00022840"/>
    </source>
</evidence>
<dbReference type="PANTHER" id="PTHR43289">
    <property type="entry name" value="MITOGEN-ACTIVATED PROTEIN KINASE KINASE KINASE 20-RELATED"/>
    <property type="match status" value="1"/>
</dbReference>
<name>A0ABP9NIF7_9PSEU</name>
<evidence type="ECO:0000256" key="3">
    <source>
        <dbReference type="ARBA" id="ARBA00022777"/>
    </source>
</evidence>
<accession>A0ABP9NIF7</accession>
<dbReference type="Gene3D" id="1.10.510.10">
    <property type="entry name" value="Transferase(Phosphotransferase) domain 1"/>
    <property type="match status" value="1"/>
</dbReference>
<dbReference type="Pfam" id="PF25816">
    <property type="entry name" value="RamC_N"/>
    <property type="match status" value="1"/>
</dbReference>
<dbReference type="Pfam" id="PF00069">
    <property type="entry name" value="Pkinase"/>
    <property type="match status" value="1"/>
</dbReference>
<keyword evidence="1" id="KW-0808">Transferase</keyword>
<keyword evidence="3" id="KW-0418">Kinase</keyword>
<dbReference type="InterPro" id="IPR012341">
    <property type="entry name" value="6hp_glycosidase-like_sf"/>
</dbReference>
<comment type="caution">
    <text evidence="6">The sequence shown here is derived from an EMBL/GenBank/DDBJ whole genome shotgun (WGS) entry which is preliminary data.</text>
</comment>
<evidence type="ECO:0000313" key="6">
    <source>
        <dbReference type="EMBL" id="GAA5118972.1"/>
    </source>
</evidence>
<dbReference type="Gene3D" id="1.50.10.10">
    <property type="match status" value="1"/>
</dbReference>
<dbReference type="InterPro" id="IPR011009">
    <property type="entry name" value="Kinase-like_dom_sf"/>
</dbReference>
<reference evidence="7" key="1">
    <citation type="journal article" date="2019" name="Int. J. Syst. Evol. Microbiol.">
        <title>The Global Catalogue of Microorganisms (GCM) 10K type strain sequencing project: providing services to taxonomists for standard genome sequencing and annotation.</title>
        <authorList>
            <consortium name="The Broad Institute Genomics Platform"/>
            <consortium name="The Broad Institute Genome Sequencing Center for Infectious Disease"/>
            <person name="Wu L."/>
            <person name="Ma J."/>
        </authorList>
    </citation>
    <scope>NUCLEOTIDE SEQUENCE [LARGE SCALE GENOMIC DNA]</scope>
    <source>
        <strain evidence="7">JCM 18302</strain>
    </source>
</reference>
<keyword evidence="2" id="KW-0547">Nucleotide-binding</keyword>
<dbReference type="PANTHER" id="PTHR43289:SF34">
    <property type="entry name" value="SERINE_THREONINE-PROTEIN KINASE YBDM-RELATED"/>
    <property type="match status" value="1"/>
</dbReference>
<gene>
    <name evidence="6" type="ORF">GCM10023320_23940</name>
</gene>
<organism evidence="6 7">
    <name type="scientific">Pseudonocardia adelaidensis</name>
    <dbReference type="NCBI Taxonomy" id="648754"/>
    <lineage>
        <taxon>Bacteria</taxon>
        <taxon>Bacillati</taxon>
        <taxon>Actinomycetota</taxon>
        <taxon>Actinomycetes</taxon>
        <taxon>Pseudonocardiales</taxon>
        <taxon>Pseudonocardiaceae</taxon>
        <taxon>Pseudonocardia</taxon>
    </lineage>
</organism>
<dbReference type="Pfam" id="PF05147">
    <property type="entry name" value="LANC_like"/>
    <property type="match status" value="1"/>
</dbReference>
<dbReference type="SUPFAM" id="SSF56112">
    <property type="entry name" value="Protein kinase-like (PK-like)"/>
    <property type="match status" value="1"/>
</dbReference>
<dbReference type="InterPro" id="IPR008271">
    <property type="entry name" value="Ser/Thr_kinase_AS"/>
</dbReference>
<feature type="domain" description="Protein kinase" evidence="5">
    <location>
        <begin position="233"/>
        <end position="494"/>
    </location>
</feature>
<dbReference type="CDD" id="cd04791">
    <property type="entry name" value="LanC_SerThrkinase"/>
    <property type="match status" value="1"/>
</dbReference>
<sequence length="927" mass="98800">MNVLYKDSRVLRPADEVGFDSYVAIVRDVCARHASDPHRWRVDPDAELGATWIRLVHEDAHVPEQGWKLHVSASLWSAEAVLRRALPVLLTEPVCLKVAASPAILAGLNDGTSGSLSQIGKFITIYPGDDEQAVRLAVALDEQTRGLSGPRVPSDRPLRRGSVVHYRYGGFGGMFIQTPIGEITPAVRTPTGELVPDVRSTAFQPPPWAIDPFAAAGVVEDRPAPRRVIGDRYAIAVPLHHSPRGAVHLALDVATPAKCVLKQACAGAQPAPDGSDARDRLRREAAILEFFAPDDRVPKVLQLIEQDDDLFLVIEDIDGVTLEEYVAKEARRGVPLPAARIVDFGVQLAAMLGKMHAAGYVYRDLKPTNVIVAPNGRLRFIDFEMAREIDDENTPIPGAGRFGVGTRGYMSPQQARGETPATSDDVYSLGALLLLMATGAEPSRAPNPFALLERPILKLNPRIHPAIAEIIRRCLAPEPTARPSSITDVAAALMAAEATPASATASVSETTTTPPEVERNARRTCADLARRLADSLCADAQPVANGAGMAWVSPHKTARALWSRDLYVGSGGSLLALAELVASYGVPEHRRVLEQGARWLATAPAPAGTPLAGLYVGEAGVGAALLRTGQVLANDALIAAASRRGNDIATLPFTSPDLMNGTAGRLRFHLLLWDATGNAEHLDHALDAGEHLLASSREAGPGQRNWVIPGGYGDFSGKAPLGYAHGAAGVADALLDLFEASGDDRYRRVAEDAARWIAAHAVPAVEDGTGLAWPTGAGGDPMPAYWCHGAAGIGQFFLHSAALDLVPDASARWAGAARTTARGTRWAGPTQCHGLSGSIEFLLDAYQASGDAAYLAEARSLSELLMAFRSEQDGILRWSSDWPWTYGADYMAGYAGVAVTLLRLADPDCRPRGMSRRGFQYQGPSGA</sequence>
<protein>
    <recommendedName>
        <fullName evidence="5">Protein kinase domain-containing protein</fullName>
    </recommendedName>
</protein>
<dbReference type="PROSITE" id="PS00108">
    <property type="entry name" value="PROTEIN_KINASE_ST"/>
    <property type="match status" value="1"/>
</dbReference>
<dbReference type="PROSITE" id="PS50011">
    <property type="entry name" value="PROTEIN_KINASE_DOM"/>
    <property type="match status" value="1"/>
</dbReference>
<dbReference type="NCBIfam" id="NF038150">
    <property type="entry name" value="lanthi_synth_IV"/>
    <property type="match status" value="1"/>
</dbReference>
<proteinExistence type="predicted"/>
<dbReference type="SMART" id="SM01260">
    <property type="entry name" value="LANC_like"/>
    <property type="match status" value="1"/>
</dbReference>
<dbReference type="Proteomes" id="UP001500804">
    <property type="component" value="Unassembled WGS sequence"/>
</dbReference>
<evidence type="ECO:0000256" key="2">
    <source>
        <dbReference type="ARBA" id="ARBA00022741"/>
    </source>
</evidence>
<dbReference type="EMBL" id="BAABJO010000007">
    <property type="protein sequence ID" value="GAA5118972.1"/>
    <property type="molecule type" value="Genomic_DNA"/>
</dbReference>
<evidence type="ECO:0000313" key="7">
    <source>
        <dbReference type="Proteomes" id="UP001500804"/>
    </source>
</evidence>
<dbReference type="PRINTS" id="PR01950">
    <property type="entry name" value="LANCSUPER"/>
</dbReference>
<dbReference type="InterPro" id="IPR057929">
    <property type="entry name" value="RamC_N"/>
</dbReference>
<keyword evidence="7" id="KW-1185">Reference proteome</keyword>
<evidence type="ECO:0000259" key="5">
    <source>
        <dbReference type="PROSITE" id="PS50011"/>
    </source>
</evidence>
<dbReference type="CDD" id="cd14014">
    <property type="entry name" value="STKc_PknB_like"/>
    <property type="match status" value="1"/>
</dbReference>
<dbReference type="InterPro" id="IPR007822">
    <property type="entry name" value="LANC-like"/>
</dbReference>
<dbReference type="Gene3D" id="3.30.200.20">
    <property type="entry name" value="Phosphorylase Kinase, domain 1"/>
    <property type="match status" value="1"/>
</dbReference>